<evidence type="ECO:0000256" key="2">
    <source>
        <dbReference type="ARBA" id="ARBA00023043"/>
    </source>
</evidence>
<feature type="compositionally biased region" description="Basic and acidic residues" evidence="3">
    <location>
        <begin position="87"/>
        <end position="101"/>
    </location>
</feature>
<keyword evidence="2" id="KW-0040">ANK repeat</keyword>
<sequence>MRRADINKGTAFVTLLIRKGADLAAEKHHLTPLHLAAEHGLLNVVKLLVEAGADIHAETPNTGLTPLDMAEHGGKQDVVNYLKERRESDACRREKNKREESSIDQEEEEEETQNSDTPVEDILGGAVGGFERVLVIKEEGKPMEE</sequence>
<accession>A0A8K0EFN4</accession>
<feature type="compositionally biased region" description="Acidic residues" evidence="3">
    <location>
        <begin position="102"/>
        <end position="113"/>
    </location>
</feature>
<dbReference type="AlphaFoldDB" id="A0A8K0EFN4"/>
<gene>
    <name evidence="4" type="primary">ANKRD53</name>
    <name evidence="4" type="ORF">BLAG_LOCUS10358</name>
</gene>
<dbReference type="InterPro" id="IPR002110">
    <property type="entry name" value="Ankyrin_rpt"/>
</dbReference>
<name>A0A8K0EFN4_BRALA</name>
<organism evidence="4 5">
    <name type="scientific">Branchiostoma lanceolatum</name>
    <name type="common">Common lancelet</name>
    <name type="synonym">Amphioxus lanceolatum</name>
    <dbReference type="NCBI Taxonomy" id="7740"/>
    <lineage>
        <taxon>Eukaryota</taxon>
        <taxon>Metazoa</taxon>
        <taxon>Chordata</taxon>
        <taxon>Cephalochordata</taxon>
        <taxon>Leptocardii</taxon>
        <taxon>Amphioxiformes</taxon>
        <taxon>Branchiostomatidae</taxon>
        <taxon>Branchiostoma</taxon>
    </lineage>
</organism>
<dbReference type="SMART" id="SM00248">
    <property type="entry name" value="ANK"/>
    <property type="match status" value="2"/>
</dbReference>
<protein>
    <submittedName>
        <fullName evidence="4">ANKRD53 protein</fullName>
    </submittedName>
</protein>
<evidence type="ECO:0000256" key="3">
    <source>
        <dbReference type="SAM" id="MobiDB-lite"/>
    </source>
</evidence>
<evidence type="ECO:0000256" key="1">
    <source>
        <dbReference type="ARBA" id="ARBA00022737"/>
    </source>
</evidence>
<dbReference type="InterPro" id="IPR050776">
    <property type="entry name" value="Ank_Repeat/CDKN_Inhibitor"/>
</dbReference>
<dbReference type="PANTHER" id="PTHR24201:SF15">
    <property type="entry name" value="ANKYRIN REPEAT DOMAIN-CONTAINING PROTEIN 66"/>
    <property type="match status" value="1"/>
</dbReference>
<dbReference type="Gene3D" id="1.25.40.20">
    <property type="entry name" value="Ankyrin repeat-containing domain"/>
    <property type="match status" value="1"/>
</dbReference>
<keyword evidence="5" id="KW-1185">Reference proteome</keyword>
<dbReference type="OrthoDB" id="194358at2759"/>
<dbReference type="EMBL" id="OV696702">
    <property type="protein sequence ID" value="CAH1249158.1"/>
    <property type="molecule type" value="Genomic_DNA"/>
</dbReference>
<proteinExistence type="predicted"/>
<dbReference type="SUPFAM" id="SSF48403">
    <property type="entry name" value="Ankyrin repeat"/>
    <property type="match status" value="1"/>
</dbReference>
<evidence type="ECO:0000313" key="4">
    <source>
        <dbReference type="EMBL" id="CAH1249158.1"/>
    </source>
</evidence>
<dbReference type="Proteomes" id="UP000838412">
    <property type="component" value="Chromosome 17"/>
</dbReference>
<evidence type="ECO:0000313" key="5">
    <source>
        <dbReference type="Proteomes" id="UP000838412"/>
    </source>
</evidence>
<feature type="region of interest" description="Disordered" evidence="3">
    <location>
        <begin position="87"/>
        <end position="124"/>
    </location>
</feature>
<reference evidence="4" key="1">
    <citation type="submission" date="2022-01" db="EMBL/GenBank/DDBJ databases">
        <authorList>
            <person name="Braso-Vives M."/>
        </authorList>
    </citation>
    <scope>NUCLEOTIDE SEQUENCE</scope>
</reference>
<dbReference type="InterPro" id="IPR036770">
    <property type="entry name" value="Ankyrin_rpt-contain_sf"/>
</dbReference>
<dbReference type="PANTHER" id="PTHR24201">
    <property type="entry name" value="ANK_REP_REGION DOMAIN-CONTAINING PROTEIN"/>
    <property type="match status" value="1"/>
</dbReference>
<keyword evidence="1" id="KW-0677">Repeat</keyword>
<dbReference type="Pfam" id="PF12796">
    <property type="entry name" value="Ank_2"/>
    <property type="match status" value="1"/>
</dbReference>